<protein>
    <submittedName>
        <fullName evidence="1">Uncharacterized protein</fullName>
    </submittedName>
</protein>
<dbReference type="EMBL" id="JASCZI010124538">
    <property type="protein sequence ID" value="MED6165991.1"/>
    <property type="molecule type" value="Genomic_DNA"/>
</dbReference>
<keyword evidence="2" id="KW-1185">Reference proteome</keyword>
<organism evidence="1 2">
    <name type="scientific">Stylosanthes scabra</name>
    <dbReference type="NCBI Taxonomy" id="79078"/>
    <lineage>
        <taxon>Eukaryota</taxon>
        <taxon>Viridiplantae</taxon>
        <taxon>Streptophyta</taxon>
        <taxon>Embryophyta</taxon>
        <taxon>Tracheophyta</taxon>
        <taxon>Spermatophyta</taxon>
        <taxon>Magnoliopsida</taxon>
        <taxon>eudicotyledons</taxon>
        <taxon>Gunneridae</taxon>
        <taxon>Pentapetalae</taxon>
        <taxon>rosids</taxon>
        <taxon>fabids</taxon>
        <taxon>Fabales</taxon>
        <taxon>Fabaceae</taxon>
        <taxon>Papilionoideae</taxon>
        <taxon>50 kb inversion clade</taxon>
        <taxon>dalbergioids sensu lato</taxon>
        <taxon>Dalbergieae</taxon>
        <taxon>Pterocarpus clade</taxon>
        <taxon>Stylosanthes</taxon>
    </lineage>
</organism>
<gene>
    <name evidence="1" type="ORF">PIB30_104854</name>
</gene>
<reference evidence="1 2" key="1">
    <citation type="journal article" date="2023" name="Plants (Basel)">
        <title>Bridging the Gap: Combining Genomics and Transcriptomics Approaches to Understand Stylosanthes scabra, an Orphan Legume from the Brazilian Caatinga.</title>
        <authorList>
            <person name="Ferreira-Neto J.R.C."/>
            <person name="da Silva M.D."/>
            <person name="Binneck E."/>
            <person name="de Melo N.F."/>
            <person name="da Silva R.H."/>
            <person name="de Melo A.L.T.M."/>
            <person name="Pandolfi V."/>
            <person name="Bustamante F.O."/>
            <person name="Brasileiro-Vidal A.C."/>
            <person name="Benko-Iseppon A.M."/>
        </authorList>
    </citation>
    <scope>NUCLEOTIDE SEQUENCE [LARGE SCALE GENOMIC DNA]</scope>
    <source>
        <tissue evidence="1">Leaves</tissue>
    </source>
</reference>
<comment type="caution">
    <text evidence="1">The sequence shown here is derived from an EMBL/GenBank/DDBJ whole genome shotgun (WGS) entry which is preliminary data.</text>
</comment>
<sequence>MKAGGVSSLMREIGAQNFCRPYWGGSSLHVFFRQIKLLVAIVRLHCFKLLPLLRCGSSPLSLRLCLSSSNRLYYPWFIPSFFMSLHIFLPPWKQ</sequence>
<proteinExistence type="predicted"/>
<evidence type="ECO:0000313" key="1">
    <source>
        <dbReference type="EMBL" id="MED6165991.1"/>
    </source>
</evidence>
<feature type="non-terminal residue" evidence="1">
    <location>
        <position position="94"/>
    </location>
</feature>
<accession>A0ABU6UXB2</accession>
<name>A0ABU6UXB2_9FABA</name>
<evidence type="ECO:0000313" key="2">
    <source>
        <dbReference type="Proteomes" id="UP001341840"/>
    </source>
</evidence>
<dbReference type="Proteomes" id="UP001341840">
    <property type="component" value="Unassembled WGS sequence"/>
</dbReference>